<keyword evidence="3 6" id="KW-0863">Zinc-finger</keyword>
<dbReference type="Pfam" id="PF00096">
    <property type="entry name" value="zf-C2H2"/>
    <property type="match status" value="3"/>
</dbReference>
<dbReference type="Proteomes" id="UP001652625">
    <property type="component" value="Chromosome 12"/>
</dbReference>
<keyword evidence="2" id="KW-0677">Repeat</keyword>
<evidence type="ECO:0000256" key="3">
    <source>
        <dbReference type="ARBA" id="ARBA00022771"/>
    </source>
</evidence>
<dbReference type="PANTHER" id="PTHR23235">
    <property type="entry name" value="KRUEPPEL-LIKE TRANSCRIPTION FACTOR"/>
    <property type="match status" value="1"/>
</dbReference>
<sequence length="244" mass="29020">MEFRKIMHQKMEDLRRTYGLNRTFYRSPNHCICTCTKSNRDRTFFEETFGKIHQHLHPKETYAKAIFRKRILPRQLHYNNNVSFAEPLEKSKRLNRSVNNGFYRSIVLIQNDVATDFRIAARENERIKINHLTNEQNSLQIKPTVSSIKKSRSDQASVVNQRGKRFQCLYCVKSFSKSSHLRDHHRTHSGEKPFVCQFCEKAFSQFSNLRTHIRIHTGEKPYECFICKKSFTQRVTLKSHLKVH</sequence>
<dbReference type="Gene3D" id="3.30.160.60">
    <property type="entry name" value="Classic Zinc Finger"/>
    <property type="match status" value="3"/>
</dbReference>
<evidence type="ECO:0000259" key="7">
    <source>
        <dbReference type="PROSITE" id="PS50157"/>
    </source>
</evidence>
<evidence type="ECO:0000256" key="6">
    <source>
        <dbReference type="PROSITE-ProRule" id="PRU00042"/>
    </source>
</evidence>
<dbReference type="SUPFAM" id="SSF57667">
    <property type="entry name" value="beta-beta-alpha zinc fingers"/>
    <property type="match status" value="2"/>
</dbReference>
<evidence type="ECO:0000256" key="1">
    <source>
        <dbReference type="ARBA" id="ARBA00022723"/>
    </source>
</evidence>
<dbReference type="InterPro" id="IPR013087">
    <property type="entry name" value="Znf_C2H2_type"/>
</dbReference>
<feature type="domain" description="C2H2-type" evidence="7">
    <location>
        <begin position="166"/>
        <end position="193"/>
    </location>
</feature>
<dbReference type="PROSITE" id="PS00028">
    <property type="entry name" value="ZINC_FINGER_C2H2_1"/>
    <property type="match status" value="3"/>
</dbReference>
<keyword evidence="1" id="KW-0479">Metal-binding</keyword>
<organism evidence="8 9">
    <name type="scientific">Hydra vulgaris</name>
    <name type="common">Hydra</name>
    <name type="synonym">Hydra attenuata</name>
    <dbReference type="NCBI Taxonomy" id="6087"/>
    <lineage>
        <taxon>Eukaryota</taxon>
        <taxon>Metazoa</taxon>
        <taxon>Cnidaria</taxon>
        <taxon>Hydrozoa</taxon>
        <taxon>Hydroidolina</taxon>
        <taxon>Anthoathecata</taxon>
        <taxon>Aplanulata</taxon>
        <taxon>Hydridae</taxon>
        <taxon>Hydra</taxon>
    </lineage>
</organism>
<dbReference type="PROSITE" id="PS50157">
    <property type="entry name" value="ZINC_FINGER_C2H2_2"/>
    <property type="match status" value="3"/>
</dbReference>
<name>A0ABM4CZP1_HYDVU</name>
<feature type="domain" description="C2H2-type" evidence="7">
    <location>
        <begin position="194"/>
        <end position="221"/>
    </location>
</feature>
<accession>A0ABM4CZP1</accession>
<keyword evidence="4" id="KW-0862">Zinc</keyword>
<evidence type="ECO:0000256" key="2">
    <source>
        <dbReference type="ARBA" id="ARBA00022737"/>
    </source>
</evidence>
<keyword evidence="8" id="KW-1185">Reference proteome</keyword>
<evidence type="ECO:0000313" key="9">
    <source>
        <dbReference type="RefSeq" id="XP_065667436.1"/>
    </source>
</evidence>
<keyword evidence="5" id="KW-0539">Nucleus</keyword>
<proteinExistence type="predicted"/>
<dbReference type="PANTHER" id="PTHR23235:SF142">
    <property type="entry name" value="ZINC FINGER PROTEIN 384"/>
    <property type="match status" value="1"/>
</dbReference>
<evidence type="ECO:0000256" key="5">
    <source>
        <dbReference type="ARBA" id="ARBA00023242"/>
    </source>
</evidence>
<gene>
    <name evidence="9" type="primary">LOC124807635</name>
</gene>
<protein>
    <submittedName>
        <fullName evidence="9">Zinc finger protein 684 isoform X2</fullName>
    </submittedName>
</protein>
<dbReference type="InterPro" id="IPR036236">
    <property type="entry name" value="Znf_C2H2_sf"/>
</dbReference>
<reference evidence="9" key="1">
    <citation type="submission" date="2025-08" db="UniProtKB">
        <authorList>
            <consortium name="RefSeq"/>
        </authorList>
    </citation>
    <scope>IDENTIFICATION</scope>
</reference>
<dbReference type="RefSeq" id="XP_065667436.1">
    <property type="nucleotide sequence ID" value="XM_065811364.1"/>
</dbReference>
<feature type="domain" description="C2H2-type" evidence="7">
    <location>
        <begin position="222"/>
        <end position="244"/>
    </location>
</feature>
<evidence type="ECO:0000313" key="8">
    <source>
        <dbReference type="Proteomes" id="UP001652625"/>
    </source>
</evidence>
<dbReference type="SMART" id="SM00355">
    <property type="entry name" value="ZnF_C2H2"/>
    <property type="match status" value="3"/>
</dbReference>
<evidence type="ECO:0000256" key="4">
    <source>
        <dbReference type="ARBA" id="ARBA00022833"/>
    </source>
</evidence>
<dbReference type="GeneID" id="124807635"/>